<keyword evidence="6" id="KW-1185">Reference proteome</keyword>
<dbReference type="EMBL" id="JBGBZN010000002">
    <property type="protein sequence ID" value="MEY9472515.1"/>
    <property type="molecule type" value="Genomic_DNA"/>
</dbReference>
<name>A0ABV4GKN4_9BRAD</name>
<gene>
    <name evidence="5" type="ORF">ABH992_004914</name>
</gene>
<dbReference type="SUPFAM" id="SSF53822">
    <property type="entry name" value="Periplasmic binding protein-like I"/>
    <property type="match status" value="1"/>
</dbReference>
<dbReference type="Proteomes" id="UP001565474">
    <property type="component" value="Unassembled WGS sequence"/>
</dbReference>
<dbReference type="Pfam" id="PF13458">
    <property type="entry name" value="Peripla_BP_6"/>
    <property type="match status" value="1"/>
</dbReference>
<dbReference type="Gene3D" id="3.40.50.2300">
    <property type="match status" value="2"/>
</dbReference>
<evidence type="ECO:0000256" key="3">
    <source>
        <dbReference type="SAM" id="SignalP"/>
    </source>
</evidence>
<dbReference type="PANTHER" id="PTHR47235">
    <property type="entry name" value="BLR6548 PROTEIN"/>
    <property type="match status" value="1"/>
</dbReference>
<evidence type="ECO:0000259" key="4">
    <source>
        <dbReference type="Pfam" id="PF13458"/>
    </source>
</evidence>
<feature type="signal peptide" evidence="3">
    <location>
        <begin position="1"/>
        <end position="27"/>
    </location>
</feature>
<reference evidence="5 6" key="1">
    <citation type="submission" date="2024-07" db="EMBL/GenBank/DDBJ databases">
        <title>Genomic Encyclopedia of Type Strains, Phase V (KMG-V): Genome sequencing to study the core and pangenomes of soil and plant-associated prokaryotes.</title>
        <authorList>
            <person name="Whitman W."/>
        </authorList>
    </citation>
    <scope>NUCLEOTIDE SEQUENCE [LARGE SCALE GENOMIC DNA]</scope>
    <source>
        <strain evidence="5 6">USDA 222</strain>
    </source>
</reference>
<dbReference type="InterPro" id="IPR028081">
    <property type="entry name" value="Leu-bd"/>
</dbReference>
<proteinExistence type="inferred from homology"/>
<protein>
    <submittedName>
        <fullName evidence="5">ABC-type branched-subunit amino acid transport system substrate-binding protein</fullName>
    </submittedName>
</protein>
<evidence type="ECO:0000256" key="2">
    <source>
        <dbReference type="ARBA" id="ARBA00022729"/>
    </source>
</evidence>
<keyword evidence="2 3" id="KW-0732">Signal</keyword>
<dbReference type="RefSeq" id="WP_036036751.1">
    <property type="nucleotide sequence ID" value="NZ_JBGBYD010000002.1"/>
</dbReference>
<evidence type="ECO:0000313" key="5">
    <source>
        <dbReference type="EMBL" id="MEY9472515.1"/>
    </source>
</evidence>
<accession>A0ABV4GKN4</accession>
<feature type="domain" description="Leucine-binding protein" evidence="4">
    <location>
        <begin position="39"/>
        <end position="392"/>
    </location>
</feature>
<organism evidence="5 6">
    <name type="scientific">Bradyrhizobium yuanmingense</name>
    <dbReference type="NCBI Taxonomy" id="108015"/>
    <lineage>
        <taxon>Bacteria</taxon>
        <taxon>Pseudomonadati</taxon>
        <taxon>Pseudomonadota</taxon>
        <taxon>Alphaproteobacteria</taxon>
        <taxon>Hyphomicrobiales</taxon>
        <taxon>Nitrobacteraceae</taxon>
        <taxon>Bradyrhizobium</taxon>
    </lineage>
</organism>
<comment type="caution">
    <text evidence="5">The sequence shown here is derived from an EMBL/GenBank/DDBJ whole genome shotgun (WGS) entry which is preliminary data.</text>
</comment>
<evidence type="ECO:0000313" key="6">
    <source>
        <dbReference type="Proteomes" id="UP001565474"/>
    </source>
</evidence>
<feature type="chain" id="PRO_5047026632" evidence="3">
    <location>
        <begin position="28"/>
        <end position="409"/>
    </location>
</feature>
<evidence type="ECO:0000256" key="1">
    <source>
        <dbReference type="ARBA" id="ARBA00010062"/>
    </source>
</evidence>
<dbReference type="InterPro" id="IPR028082">
    <property type="entry name" value="Peripla_BP_I"/>
</dbReference>
<sequence>MPAVNGKLAAASLALALIAASASTATAQKKYDTGATDTEIKVGNIMPYSGPASAYGIIGRTEAAYFKKINEEGGINGRKINFVSYDDAYSPPKTVEQARKLVESDEVLLVFNSLGTPPNSAIQKYMNSKKVPQLFVATGATKWNDPQNFPWTMGWQPNYQSETQIYAKYILKAMPNAKIGVLYQNDDYGKDYLKGLKDGLGAKAASMIVLEESYETSEPTIDNHIVKLKATGADVFVNITTPKFAAQAIKKISEIGWKPTHFLNNVSASVGSVIKPAGFENSQDIISAAYLKDVSDPQWKDDAGMKAFLDFMTKYFPEGDKLDGGTIVGYGVAQTLVEVLKKCGDNLTRENVMKQAASLKDFRTEVLLPGIKINTGPNDFAPISSLQLMKFKGDKWDLFGEVISADAGG</sequence>
<comment type="similarity">
    <text evidence="1">Belongs to the leucine-binding protein family.</text>
</comment>
<dbReference type="CDD" id="cd06343">
    <property type="entry name" value="PBP1_ABC_ligand_binding-like"/>
    <property type="match status" value="1"/>
</dbReference>
<dbReference type="PANTHER" id="PTHR47235:SF1">
    <property type="entry name" value="BLR6548 PROTEIN"/>
    <property type="match status" value="1"/>
</dbReference>